<organism evidence="2 3">
    <name type="scientific">Capnocytophaga genosp. AHN8471</name>
    <dbReference type="NCBI Taxonomy" id="327574"/>
    <lineage>
        <taxon>Bacteria</taxon>
        <taxon>Pseudomonadati</taxon>
        <taxon>Bacteroidota</taxon>
        <taxon>Flavobacteriia</taxon>
        <taxon>Flavobacteriales</taxon>
        <taxon>Flavobacteriaceae</taxon>
        <taxon>Capnocytophaga</taxon>
    </lineage>
</organism>
<evidence type="ECO:0000313" key="3">
    <source>
        <dbReference type="Proteomes" id="UP000603506"/>
    </source>
</evidence>
<dbReference type="RefSeq" id="WP_203093414.1">
    <property type="nucleotide sequence ID" value="NZ_JAESPH010000004.1"/>
</dbReference>
<keyword evidence="1" id="KW-1133">Transmembrane helix</keyword>
<keyword evidence="1" id="KW-0472">Membrane</keyword>
<evidence type="ECO:0000313" key="2">
    <source>
        <dbReference type="EMBL" id="MBM0650968.1"/>
    </source>
</evidence>
<gene>
    <name evidence="2" type="ORF">JNB19_09430</name>
</gene>
<evidence type="ECO:0000256" key="1">
    <source>
        <dbReference type="SAM" id="Phobius"/>
    </source>
</evidence>
<keyword evidence="1" id="KW-0812">Transmembrane</keyword>
<feature type="transmembrane region" description="Helical" evidence="1">
    <location>
        <begin position="6"/>
        <end position="23"/>
    </location>
</feature>
<comment type="caution">
    <text evidence="2">The sequence shown here is derived from an EMBL/GenBank/DDBJ whole genome shotgun (WGS) entry which is preliminary data.</text>
</comment>
<accession>A0ABS1YX48</accession>
<sequence length="68" mass="8366">MDNYTFFMLLILLFLAIAIHNMYRLKKERDELRYKYEYLVTELLIEILRHINTSSEPSPKDERRISEK</sequence>
<protein>
    <submittedName>
        <fullName evidence="2">Uncharacterized protein</fullName>
    </submittedName>
</protein>
<dbReference type="EMBL" id="JAEUAH010000013">
    <property type="protein sequence ID" value="MBM0650968.1"/>
    <property type="molecule type" value="Genomic_DNA"/>
</dbReference>
<name>A0ABS1YX48_9FLAO</name>
<keyword evidence="3" id="KW-1185">Reference proteome</keyword>
<proteinExistence type="predicted"/>
<reference evidence="2 3" key="1">
    <citation type="submission" date="2021-01" db="EMBL/GenBank/DDBJ databases">
        <title>Evidence that Capnocytophaga endodontalis is a later homotypic synonym for Capnocytophaga genospecies AHN8471, and request for opinion on proposed recognition of strain AHN8471 as type strain of the species.</title>
        <authorList>
            <person name="Nicholson A.C."/>
            <person name="Hopper C.L."/>
            <person name="Gulvik C.A."/>
            <person name="Mcquiston J.R."/>
            <person name="Lau E.F."/>
        </authorList>
    </citation>
    <scope>NUCLEOTIDE SEQUENCE [LARGE SCALE GENOMIC DNA]</scope>
    <source>
        <strain evidence="2 3">AHN9576</strain>
    </source>
</reference>
<dbReference type="Proteomes" id="UP000603506">
    <property type="component" value="Unassembled WGS sequence"/>
</dbReference>